<keyword evidence="8 10" id="KW-0239">DNA-directed DNA polymerase</keyword>
<dbReference type="Gene3D" id="3.70.10.10">
    <property type="match status" value="1"/>
</dbReference>
<feature type="domain" description="DNA polymerase III beta sliding clamp C-terminal" evidence="13">
    <location>
        <begin position="248"/>
        <end position="368"/>
    </location>
</feature>
<dbReference type="PANTHER" id="PTHR30478:SF0">
    <property type="entry name" value="BETA SLIDING CLAMP"/>
    <property type="match status" value="1"/>
</dbReference>
<evidence type="ECO:0000256" key="4">
    <source>
        <dbReference type="ARBA" id="ARBA00022490"/>
    </source>
</evidence>
<feature type="domain" description="DNA polymerase III beta sliding clamp central" evidence="12">
    <location>
        <begin position="130"/>
        <end position="245"/>
    </location>
</feature>
<sequence length="369" mass="42094">MKLNLIRETLLKALQQVIGVLERKQTLPILSNVLLSTENNQLSITGTDLEVELIGQTKLDDENLEASRLTLPGRKLMDICRALPENAPIELHRDKEKIILRSGQSRFMLSTLPANDFPTVEKLEYHLKLTLPQYQLHRLLQRTYFAMAQKDVRYYLNGLLLETHPTKLHAVATDGHRLAFHVLGIETAIEHRLQVIIPRKGVIELLRLLADNEDPVTLMIGNNHVCVSTTDFTFTSKLIEGRFPDYERVIPKGGNKQITIDRDLLKQALSRTAILCNEKFKGIRFELRHGLLRILSNNPEQETAEEEIEIDYTKEKLDIGFNVNYLLDILNVVERGNVVLTFSDSNSSVLVTEAENQIDTAFVVMPMRL</sequence>
<evidence type="ECO:0000256" key="8">
    <source>
        <dbReference type="ARBA" id="ARBA00022932"/>
    </source>
</evidence>
<evidence type="ECO:0000259" key="12">
    <source>
        <dbReference type="Pfam" id="PF02767"/>
    </source>
</evidence>
<evidence type="ECO:0000259" key="11">
    <source>
        <dbReference type="Pfam" id="PF00712"/>
    </source>
</evidence>
<organism evidence="14 15">
    <name type="scientific">Candidatus Coxiella mudrowiae</name>
    <dbReference type="NCBI Taxonomy" id="2054173"/>
    <lineage>
        <taxon>Bacteria</taxon>
        <taxon>Pseudomonadati</taxon>
        <taxon>Pseudomonadota</taxon>
        <taxon>Gammaproteobacteria</taxon>
        <taxon>Legionellales</taxon>
        <taxon>Coxiellaceae</taxon>
        <taxon>Coxiella</taxon>
    </lineage>
</organism>
<evidence type="ECO:0000256" key="10">
    <source>
        <dbReference type="PIRNR" id="PIRNR000804"/>
    </source>
</evidence>
<evidence type="ECO:0000256" key="5">
    <source>
        <dbReference type="ARBA" id="ARBA00022679"/>
    </source>
</evidence>
<keyword evidence="6 10" id="KW-0548">Nucleotidyltransferase</keyword>
<dbReference type="InterPro" id="IPR022637">
    <property type="entry name" value="DNA_polIII_beta_cen"/>
</dbReference>
<dbReference type="InterPro" id="IPR001001">
    <property type="entry name" value="DNA_polIII_beta"/>
</dbReference>
<reference evidence="14 15" key="1">
    <citation type="journal article" date="2015" name="Genome Biol. Evol.">
        <title>Distinctive Genome Reduction Rates Revealed by Genomic Analyses of Two Coxiella-Like Endosymbionts in Ticks.</title>
        <authorList>
            <person name="Gottlieb Y."/>
            <person name="Lalzar I."/>
            <person name="Klasson L."/>
        </authorList>
    </citation>
    <scope>NUCLEOTIDE SEQUENCE [LARGE SCALE GENOMIC DNA]</scope>
    <source>
        <strain evidence="14 15">CRt</strain>
    </source>
</reference>
<keyword evidence="5 10" id="KW-0808">Transferase</keyword>
<keyword evidence="9" id="KW-0238">DNA-binding</keyword>
<dbReference type="NCBIfam" id="TIGR00663">
    <property type="entry name" value="dnan"/>
    <property type="match status" value="1"/>
</dbReference>
<dbReference type="PIRSF" id="PIRSF000804">
    <property type="entry name" value="DNA_pol_III_b"/>
    <property type="match status" value="1"/>
</dbReference>
<dbReference type="Pfam" id="PF02767">
    <property type="entry name" value="DNA_pol3_beta_2"/>
    <property type="match status" value="1"/>
</dbReference>
<evidence type="ECO:0000256" key="6">
    <source>
        <dbReference type="ARBA" id="ARBA00022695"/>
    </source>
</evidence>
<protein>
    <recommendedName>
        <fullName evidence="3 10">Beta sliding clamp</fullName>
    </recommendedName>
</protein>
<dbReference type="RefSeq" id="WP_048874731.1">
    <property type="nucleotide sequence ID" value="NZ_CP011126.1"/>
</dbReference>
<dbReference type="PANTHER" id="PTHR30478">
    <property type="entry name" value="DNA POLYMERASE III SUBUNIT BETA"/>
    <property type="match status" value="1"/>
</dbReference>
<dbReference type="InterPro" id="IPR022634">
    <property type="entry name" value="DNA_polIII_beta_N"/>
</dbReference>
<dbReference type="Proteomes" id="UP000063965">
    <property type="component" value="Chromosome"/>
</dbReference>
<comment type="similarity">
    <text evidence="2 10">Belongs to the beta sliding clamp family.</text>
</comment>
<dbReference type="EMBL" id="CP011126">
    <property type="protein sequence ID" value="AKQ33131.1"/>
    <property type="molecule type" value="Genomic_DNA"/>
</dbReference>
<keyword evidence="7 10" id="KW-0235">DNA replication</keyword>
<evidence type="ECO:0000313" key="15">
    <source>
        <dbReference type="Proteomes" id="UP000063965"/>
    </source>
</evidence>
<evidence type="ECO:0000256" key="7">
    <source>
        <dbReference type="ARBA" id="ARBA00022705"/>
    </source>
</evidence>
<dbReference type="Pfam" id="PF00712">
    <property type="entry name" value="DNA_pol3_beta"/>
    <property type="match status" value="1"/>
</dbReference>
<name>A0ABM5UT68_9COXI</name>
<dbReference type="InterPro" id="IPR022635">
    <property type="entry name" value="DNA_polIII_beta_C"/>
</dbReference>
<accession>A0ABM5UT68</accession>
<evidence type="ECO:0000256" key="2">
    <source>
        <dbReference type="ARBA" id="ARBA00010752"/>
    </source>
</evidence>
<dbReference type="Gene3D" id="3.10.150.10">
    <property type="entry name" value="DNA Polymerase III, subunit A, domain 2"/>
    <property type="match status" value="1"/>
</dbReference>
<evidence type="ECO:0000313" key="14">
    <source>
        <dbReference type="EMBL" id="AKQ33131.1"/>
    </source>
</evidence>
<comment type="subunit">
    <text evidence="10">Forms a ring-shaped head-to-tail homodimer around DNA.</text>
</comment>
<dbReference type="SMART" id="SM00480">
    <property type="entry name" value="POL3Bc"/>
    <property type="match status" value="1"/>
</dbReference>
<proteinExistence type="inferred from homology"/>
<dbReference type="Pfam" id="PF02768">
    <property type="entry name" value="DNA_pol3_beta_3"/>
    <property type="match status" value="1"/>
</dbReference>
<evidence type="ECO:0000256" key="9">
    <source>
        <dbReference type="ARBA" id="ARBA00023125"/>
    </source>
</evidence>
<dbReference type="SUPFAM" id="SSF55979">
    <property type="entry name" value="DNA clamp"/>
    <property type="match status" value="3"/>
</dbReference>
<dbReference type="CDD" id="cd00140">
    <property type="entry name" value="beta_clamp"/>
    <property type="match status" value="1"/>
</dbReference>
<feature type="domain" description="DNA polymerase III beta sliding clamp N-terminal" evidence="11">
    <location>
        <begin position="1"/>
        <end position="120"/>
    </location>
</feature>
<dbReference type="InterPro" id="IPR046938">
    <property type="entry name" value="DNA_clamp_sf"/>
</dbReference>
<evidence type="ECO:0000256" key="1">
    <source>
        <dbReference type="ARBA" id="ARBA00004496"/>
    </source>
</evidence>
<evidence type="ECO:0000256" key="3">
    <source>
        <dbReference type="ARBA" id="ARBA00021035"/>
    </source>
</evidence>
<gene>
    <name evidence="14" type="primary">dnaN</name>
    <name evidence="14" type="ORF">CleRT_00020</name>
</gene>
<comment type="function">
    <text evidence="10">Confers DNA tethering and processivity to DNA polymerases and other proteins. Acts as a clamp, forming a ring around DNA (a reaction catalyzed by the clamp-loading complex) which diffuses in an ATP-independent manner freely and bidirectionally along dsDNA. Initially characterized for its ability to contact the catalytic subunit of DNA polymerase III (Pol III), a complex, multichain enzyme responsible for most of the replicative synthesis in bacteria; Pol III exhibits 3'-5' exonuclease proofreading activity. The beta chain is required for initiation of replication as well as for processivity of DNA replication.</text>
</comment>
<evidence type="ECO:0000259" key="13">
    <source>
        <dbReference type="Pfam" id="PF02768"/>
    </source>
</evidence>
<comment type="subcellular location">
    <subcellularLocation>
        <location evidence="1 10">Cytoplasm</location>
    </subcellularLocation>
</comment>
<keyword evidence="4 10" id="KW-0963">Cytoplasm</keyword>
<keyword evidence="15" id="KW-1185">Reference proteome</keyword>